<proteinExistence type="inferred from homology"/>
<comment type="subcellular location">
    <subcellularLocation>
        <location evidence="1">Cell membrane</location>
        <topology evidence="1">Multi-pass membrane protein</topology>
    </subcellularLocation>
</comment>
<sequence length="511" mass="54532">MKRRVPKKTRGILRLPLFLLIWGIASLAMWVPAVHALVLNDHPSSQSFFYAGVVGLMLVTMIGLSMGNRVPQYGMPGQLLSLLATFVVLPVFLAIPVSDALGNTRFLNAYFDMVSSVTTTGAAIFGDGDRLPPSVHLWRGLVAWLGGLLMLIAAAAVLAPLSLGGFEVTARGAQGSGTISRQMERSDPRRHLVFVFKNIAPIYVGLTAALWVLLLITGGGLTTSAIHAMSVMSTSGISPVGGVENAQSGLGGEMIMFLFMFFALSRLTFSSDTLSSETRHLEEDPEFRMGVMLVIAVPLMLFLRHWVAALEVDASADLYSAIGALWGSVFTVLSFLSTTGFESAHWGAAQDWSGLETPGMILMGMAMIGGGVATTAGGVKLLRVFALYLNGVREMERLVHPSSLSGANRFTKRIQRDGAYVAWIFFMLFALSLAVIATAFSAVGSDFEEAMILAVASLSTTGPLTQIAGGEAIELVLLSPAAKLILCVAMVLGRLETLAFIALLSPKLWRG</sequence>
<evidence type="ECO:0000256" key="7">
    <source>
        <dbReference type="ARBA" id="ARBA00023065"/>
    </source>
</evidence>
<dbReference type="EMBL" id="WIXK01000001">
    <property type="protein sequence ID" value="MQY41393.1"/>
    <property type="molecule type" value="Genomic_DNA"/>
</dbReference>
<protein>
    <submittedName>
        <fullName evidence="10">TrkH family potassium uptake protein</fullName>
    </submittedName>
</protein>
<feature type="transmembrane region" description="Helical" evidence="9">
    <location>
        <begin position="419"/>
        <end position="443"/>
    </location>
</feature>
<evidence type="ECO:0000256" key="8">
    <source>
        <dbReference type="ARBA" id="ARBA00023136"/>
    </source>
</evidence>
<dbReference type="InterPro" id="IPR003445">
    <property type="entry name" value="Cat_transpt"/>
</dbReference>
<dbReference type="PANTHER" id="PTHR32024">
    <property type="entry name" value="TRK SYSTEM POTASSIUM UPTAKE PROTEIN TRKG-RELATED"/>
    <property type="match status" value="1"/>
</dbReference>
<keyword evidence="5 9" id="KW-0812">Transmembrane</keyword>
<dbReference type="GO" id="GO:0005886">
    <property type="term" value="C:plasma membrane"/>
    <property type="evidence" value="ECO:0007669"/>
    <property type="project" value="UniProtKB-SubCell"/>
</dbReference>
<keyword evidence="6 9" id="KW-1133">Transmembrane helix</keyword>
<dbReference type="PANTHER" id="PTHR32024:SF2">
    <property type="entry name" value="TRK SYSTEM POTASSIUM UPTAKE PROTEIN TRKG-RELATED"/>
    <property type="match status" value="1"/>
</dbReference>
<evidence type="ECO:0000313" key="11">
    <source>
        <dbReference type="Proteomes" id="UP000436694"/>
    </source>
</evidence>
<name>A0A844AMX9_9RHOB</name>
<feature type="transmembrane region" description="Helical" evidence="9">
    <location>
        <begin position="12"/>
        <end position="35"/>
    </location>
</feature>
<dbReference type="RefSeq" id="WP_153544525.1">
    <property type="nucleotide sequence ID" value="NZ_WIXK01000001.1"/>
</dbReference>
<feature type="transmembrane region" description="Helical" evidence="9">
    <location>
        <begin position="137"/>
        <end position="159"/>
    </location>
</feature>
<keyword evidence="11" id="KW-1185">Reference proteome</keyword>
<feature type="transmembrane region" description="Helical" evidence="9">
    <location>
        <begin position="202"/>
        <end position="229"/>
    </location>
</feature>
<evidence type="ECO:0000256" key="6">
    <source>
        <dbReference type="ARBA" id="ARBA00022989"/>
    </source>
</evidence>
<reference evidence="10 11" key="1">
    <citation type="submission" date="2019-10" db="EMBL/GenBank/DDBJ databases">
        <title>Epibacterium sp. nov., isolated from seawater.</title>
        <authorList>
            <person name="Zhang X."/>
            <person name="Li N."/>
        </authorList>
    </citation>
    <scope>NUCLEOTIDE SEQUENCE [LARGE SCALE GENOMIC DNA]</scope>
    <source>
        <strain evidence="10 11">SM1969</strain>
    </source>
</reference>
<evidence type="ECO:0000256" key="2">
    <source>
        <dbReference type="ARBA" id="ARBA00009137"/>
    </source>
</evidence>
<gene>
    <name evidence="10" type="ORF">GG681_01965</name>
</gene>
<feature type="transmembrane region" description="Helical" evidence="9">
    <location>
        <begin position="47"/>
        <end position="67"/>
    </location>
</feature>
<keyword evidence="3" id="KW-0813">Transport</keyword>
<accession>A0A844AMX9</accession>
<dbReference type="GO" id="GO:0008324">
    <property type="term" value="F:monoatomic cation transmembrane transporter activity"/>
    <property type="evidence" value="ECO:0007669"/>
    <property type="project" value="InterPro"/>
</dbReference>
<keyword evidence="4" id="KW-1003">Cell membrane</keyword>
<feature type="transmembrane region" description="Helical" evidence="9">
    <location>
        <begin position="361"/>
        <end position="389"/>
    </location>
</feature>
<comment type="caution">
    <text evidence="10">The sequence shown here is derived from an EMBL/GenBank/DDBJ whole genome shotgun (WGS) entry which is preliminary data.</text>
</comment>
<evidence type="ECO:0000256" key="1">
    <source>
        <dbReference type="ARBA" id="ARBA00004651"/>
    </source>
</evidence>
<dbReference type="GO" id="GO:0030001">
    <property type="term" value="P:metal ion transport"/>
    <property type="evidence" value="ECO:0007669"/>
    <property type="project" value="UniProtKB-ARBA"/>
</dbReference>
<feature type="transmembrane region" description="Helical" evidence="9">
    <location>
        <begin position="250"/>
        <end position="269"/>
    </location>
</feature>
<dbReference type="Pfam" id="PF02386">
    <property type="entry name" value="TrkH"/>
    <property type="match status" value="1"/>
</dbReference>
<evidence type="ECO:0000256" key="9">
    <source>
        <dbReference type="SAM" id="Phobius"/>
    </source>
</evidence>
<comment type="similarity">
    <text evidence="2">Belongs to the TrkH potassium transport family.</text>
</comment>
<evidence type="ECO:0000256" key="5">
    <source>
        <dbReference type="ARBA" id="ARBA00022692"/>
    </source>
</evidence>
<feature type="transmembrane region" description="Helical" evidence="9">
    <location>
        <begin position="79"/>
        <end position="97"/>
    </location>
</feature>
<feature type="transmembrane region" description="Helical" evidence="9">
    <location>
        <begin position="481"/>
        <end position="504"/>
    </location>
</feature>
<keyword evidence="7" id="KW-0406">Ion transport</keyword>
<feature type="transmembrane region" description="Helical" evidence="9">
    <location>
        <begin position="319"/>
        <end position="341"/>
    </location>
</feature>
<keyword evidence="8 9" id="KW-0472">Membrane</keyword>
<organism evidence="10 11">
    <name type="scientific">Tritonibacter aquimaris</name>
    <dbReference type="NCBI Taxonomy" id="2663379"/>
    <lineage>
        <taxon>Bacteria</taxon>
        <taxon>Pseudomonadati</taxon>
        <taxon>Pseudomonadota</taxon>
        <taxon>Alphaproteobacteria</taxon>
        <taxon>Rhodobacterales</taxon>
        <taxon>Paracoccaceae</taxon>
        <taxon>Tritonibacter</taxon>
    </lineage>
</organism>
<dbReference type="Proteomes" id="UP000436694">
    <property type="component" value="Unassembled WGS sequence"/>
</dbReference>
<evidence type="ECO:0000313" key="10">
    <source>
        <dbReference type="EMBL" id="MQY41393.1"/>
    </source>
</evidence>
<evidence type="ECO:0000256" key="3">
    <source>
        <dbReference type="ARBA" id="ARBA00022448"/>
    </source>
</evidence>
<dbReference type="AlphaFoldDB" id="A0A844AMX9"/>
<feature type="transmembrane region" description="Helical" evidence="9">
    <location>
        <begin position="289"/>
        <end position="307"/>
    </location>
</feature>
<evidence type="ECO:0000256" key="4">
    <source>
        <dbReference type="ARBA" id="ARBA00022475"/>
    </source>
</evidence>